<organism evidence="3 4">
    <name type="scientific">Paenibacillus odorifer</name>
    <dbReference type="NCBI Taxonomy" id="189426"/>
    <lineage>
        <taxon>Bacteria</taxon>
        <taxon>Bacillati</taxon>
        <taxon>Bacillota</taxon>
        <taxon>Bacilli</taxon>
        <taxon>Bacillales</taxon>
        <taxon>Paenibacillaceae</taxon>
        <taxon>Paenibacillus</taxon>
    </lineage>
</organism>
<proteinExistence type="predicted"/>
<name>A0A1R0Y1K9_9BACL</name>
<feature type="domain" description="Resolvase/invertase-type recombinase catalytic" evidence="1">
    <location>
        <begin position="2"/>
        <end position="151"/>
    </location>
</feature>
<dbReference type="OrthoDB" id="65783at2"/>
<dbReference type="InterPro" id="IPR038109">
    <property type="entry name" value="DNA_bind_recomb_sf"/>
</dbReference>
<gene>
    <name evidence="3" type="ORF">BSK52_11860</name>
</gene>
<evidence type="ECO:0000259" key="1">
    <source>
        <dbReference type="PROSITE" id="PS51736"/>
    </source>
</evidence>
<feature type="domain" description="Recombinase" evidence="2">
    <location>
        <begin position="159"/>
        <end position="267"/>
    </location>
</feature>
<dbReference type="PANTHER" id="PTHR30461">
    <property type="entry name" value="DNA-INVERTASE FROM LAMBDOID PROPHAGE"/>
    <property type="match status" value="1"/>
</dbReference>
<dbReference type="InterPro" id="IPR036162">
    <property type="entry name" value="Resolvase-like_N_sf"/>
</dbReference>
<dbReference type="GO" id="GO:0000150">
    <property type="term" value="F:DNA strand exchange activity"/>
    <property type="evidence" value="ECO:0007669"/>
    <property type="project" value="InterPro"/>
</dbReference>
<dbReference type="EMBL" id="MPTC01000008">
    <property type="protein sequence ID" value="OMD41119.1"/>
    <property type="molecule type" value="Genomic_DNA"/>
</dbReference>
<dbReference type="AlphaFoldDB" id="A0A1R0Y1K9"/>
<dbReference type="InterPro" id="IPR050639">
    <property type="entry name" value="SSR_resolvase"/>
</dbReference>
<dbReference type="PROSITE" id="PS51736">
    <property type="entry name" value="RECOMBINASES_3"/>
    <property type="match status" value="1"/>
</dbReference>
<sequence>MRTVLYARSSIKTQEHSIDMQKALALEKVKAEGLLFDDLYLDEAVSARKTEIHERPELSRLVHDIENDLVSTLYVYKRDRLARNVVQSMELFELLRSKQIKVVFTADNEIPIQYSPAGEFFELIIAGFNQREANQIVQRIKETKYTMTKQGKHAQGRVAYGYVVDKDKNYDQHPDQAKTIYKLYDAIIETKCNTFSDFVRDIQQHDCFPAKWDYNRIQSLIGNTIYKGIRKIEEFGEYVEIENERLRIVDELTWSKAQERMNNLIQTRSRKTSRIPMTLDDLLFCGKCNKAMFGKEKTDVSTRKYYTCKKHNYIRLAPDLLEEMILEECAKFITEQFQTYFPELYQLTHGNLIQFYKDSIAESQEAIQLYKQKLYEDTALWLQSPTPDLQDKLFYLHNCIRREEEMQHYYPLELDQLQKQFHLINELQQSVDLITEVLSYKDSEREEFIRDIVYRIEIDTPSLYIQFRDPFKGKAVIVHVGVS</sequence>
<accession>A0A1R0Y1K9</accession>
<dbReference type="PANTHER" id="PTHR30461:SF23">
    <property type="entry name" value="DNA RECOMBINASE-RELATED"/>
    <property type="match status" value="1"/>
</dbReference>
<dbReference type="Gene3D" id="3.90.1750.20">
    <property type="entry name" value="Putative Large Serine Recombinase, Chain B, Domain 2"/>
    <property type="match status" value="1"/>
</dbReference>
<dbReference type="InterPro" id="IPR006119">
    <property type="entry name" value="Resolv_N"/>
</dbReference>
<comment type="caution">
    <text evidence="3">The sequence shown here is derived from an EMBL/GenBank/DDBJ whole genome shotgun (WGS) entry which is preliminary data.</text>
</comment>
<evidence type="ECO:0008006" key="5">
    <source>
        <dbReference type="Google" id="ProtNLM"/>
    </source>
</evidence>
<dbReference type="RefSeq" id="WP_076119266.1">
    <property type="nucleotide sequence ID" value="NZ_MPTC01000008.1"/>
</dbReference>
<dbReference type="SUPFAM" id="SSF53041">
    <property type="entry name" value="Resolvase-like"/>
    <property type="match status" value="1"/>
</dbReference>
<dbReference type="GO" id="GO:0003677">
    <property type="term" value="F:DNA binding"/>
    <property type="evidence" value="ECO:0007669"/>
    <property type="project" value="InterPro"/>
</dbReference>
<dbReference type="CDD" id="cd00338">
    <property type="entry name" value="Ser_Recombinase"/>
    <property type="match status" value="1"/>
</dbReference>
<dbReference type="SMART" id="SM00857">
    <property type="entry name" value="Resolvase"/>
    <property type="match status" value="1"/>
</dbReference>
<reference evidence="3 4" key="1">
    <citation type="submission" date="2016-10" db="EMBL/GenBank/DDBJ databases">
        <title>Paenibacillus species isolates.</title>
        <authorList>
            <person name="Beno S.M."/>
        </authorList>
    </citation>
    <scope>NUCLEOTIDE SEQUENCE [LARGE SCALE GENOMIC DNA]</scope>
    <source>
        <strain evidence="3 4">FSL H7-0710</strain>
    </source>
</reference>
<dbReference type="PROSITE" id="PS51737">
    <property type="entry name" value="RECOMBINASE_DNA_BIND"/>
    <property type="match status" value="1"/>
</dbReference>
<dbReference type="Pfam" id="PF00239">
    <property type="entry name" value="Resolvase"/>
    <property type="match status" value="1"/>
</dbReference>
<evidence type="ECO:0000313" key="3">
    <source>
        <dbReference type="EMBL" id="OMD41119.1"/>
    </source>
</evidence>
<dbReference type="Proteomes" id="UP000187439">
    <property type="component" value="Unassembled WGS sequence"/>
</dbReference>
<dbReference type="Pfam" id="PF07508">
    <property type="entry name" value="Recombinase"/>
    <property type="match status" value="1"/>
</dbReference>
<dbReference type="InterPro" id="IPR011109">
    <property type="entry name" value="DNA_bind_recombinase_dom"/>
</dbReference>
<evidence type="ECO:0000259" key="2">
    <source>
        <dbReference type="PROSITE" id="PS51737"/>
    </source>
</evidence>
<evidence type="ECO:0000313" key="4">
    <source>
        <dbReference type="Proteomes" id="UP000187439"/>
    </source>
</evidence>
<protein>
    <recommendedName>
        <fullName evidence="5">Resolvase/invertase-type recombinase catalytic domain-containing protein</fullName>
    </recommendedName>
</protein>
<dbReference type="Gene3D" id="3.40.50.1390">
    <property type="entry name" value="Resolvase, N-terminal catalytic domain"/>
    <property type="match status" value="1"/>
</dbReference>